<keyword evidence="1" id="KW-0732">Signal</keyword>
<dbReference type="EMBL" id="ML976684">
    <property type="protein sequence ID" value="KAF1972909.1"/>
    <property type="molecule type" value="Genomic_DNA"/>
</dbReference>
<feature type="chain" id="PRO_5025448043" evidence="1">
    <location>
        <begin position="17"/>
        <end position="109"/>
    </location>
</feature>
<dbReference type="AlphaFoldDB" id="A0A6A5V9D3"/>
<name>A0A6A5V9D3_9PLEO</name>
<accession>A0A6A5V9D3</accession>
<gene>
    <name evidence="2" type="ORF">BU23DRAFT_554751</name>
</gene>
<protein>
    <submittedName>
        <fullName evidence="2">Uncharacterized protein</fullName>
    </submittedName>
</protein>
<feature type="non-terminal residue" evidence="2">
    <location>
        <position position="109"/>
    </location>
</feature>
<keyword evidence="3" id="KW-1185">Reference proteome</keyword>
<dbReference type="Proteomes" id="UP000800036">
    <property type="component" value="Unassembled WGS sequence"/>
</dbReference>
<evidence type="ECO:0000313" key="2">
    <source>
        <dbReference type="EMBL" id="KAF1972909.1"/>
    </source>
</evidence>
<reference evidence="2" key="1">
    <citation type="journal article" date="2020" name="Stud. Mycol.">
        <title>101 Dothideomycetes genomes: a test case for predicting lifestyles and emergence of pathogens.</title>
        <authorList>
            <person name="Haridas S."/>
            <person name="Albert R."/>
            <person name="Binder M."/>
            <person name="Bloem J."/>
            <person name="Labutti K."/>
            <person name="Salamov A."/>
            <person name="Andreopoulos B."/>
            <person name="Baker S."/>
            <person name="Barry K."/>
            <person name="Bills G."/>
            <person name="Bluhm B."/>
            <person name="Cannon C."/>
            <person name="Castanera R."/>
            <person name="Culley D."/>
            <person name="Daum C."/>
            <person name="Ezra D."/>
            <person name="Gonzalez J."/>
            <person name="Henrissat B."/>
            <person name="Kuo A."/>
            <person name="Liang C."/>
            <person name="Lipzen A."/>
            <person name="Lutzoni F."/>
            <person name="Magnuson J."/>
            <person name="Mondo S."/>
            <person name="Nolan M."/>
            <person name="Ohm R."/>
            <person name="Pangilinan J."/>
            <person name="Park H.-J."/>
            <person name="Ramirez L."/>
            <person name="Alfaro M."/>
            <person name="Sun H."/>
            <person name="Tritt A."/>
            <person name="Yoshinaga Y."/>
            <person name="Zwiers L.-H."/>
            <person name="Turgeon B."/>
            <person name="Goodwin S."/>
            <person name="Spatafora J."/>
            <person name="Crous P."/>
            <person name="Grigoriev I."/>
        </authorList>
    </citation>
    <scope>NUCLEOTIDE SEQUENCE</scope>
    <source>
        <strain evidence="2">CBS 107.79</strain>
    </source>
</reference>
<feature type="signal peptide" evidence="1">
    <location>
        <begin position="1"/>
        <end position="16"/>
    </location>
</feature>
<evidence type="ECO:0000256" key="1">
    <source>
        <dbReference type="SAM" id="SignalP"/>
    </source>
</evidence>
<evidence type="ECO:0000313" key="3">
    <source>
        <dbReference type="Proteomes" id="UP000800036"/>
    </source>
</evidence>
<sequence length="109" mass="11273">MRFLITVLSGLALASAVAVPAAAVTKVATLVYGDAVKLDLSTGCTAIPKSSNDNLPGPSLTFTKLNVVKSGFTCEIHHDKACKDATTGSVKYPATLAEYMDGPISVLCK</sequence>
<organism evidence="2 3">
    <name type="scientific">Bimuria novae-zelandiae CBS 107.79</name>
    <dbReference type="NCBI Taxonomy" id="1447943"/>
    <lineage>
        <taxon>Eukaryota</taxon>
        <taxon>Fungi</taxon>
        <taxon>Dikarya</taxon>
        <taxon>Ascomycota</taxon>
        <taxon>Pezizomycotina</taxon>
        <taxon>Dothideomycetes</taxon>
        <taxon>Pleosporomycetidae</taxon>
        <taxon>Pleosporales</taxon>
        <taxon>Massarineae</taxon>
        <taxon>Didymosphaeriaceae</taxon>
        <taxon>Bimuria</taxon>
    </lineage>
</organism>
<proteinExistence type="predicted"/>